<keyword evidence="5 8" id="KW-0862">Zinc</keyword>
<dbReference type="NCBIfam" id="TIGR00218">
    <property type="entry name" value="manA"/>
    <property type="match status" value="1"/>
</dbReference>
<proteinExistence type="inferred from homology"/>
<sequence>MLRIRGQVQTYPWGSKVALPRLLGVSPDGRPVAEIWYGAHPAAPSTVLDPAGEPDATLDRVLTRHPMSLLGEEAVTRHGATMPFLVKLLAAAHPLSLQVHPDEATARAGFTREEALGVAPADRSYRDPHAKPETLIALEPTRALAGFRRPEHAAADLARLVASPDEPLADVVEALRGPGPAHRRVEAGLRGLLALDPRNLTEVLDRLADRTGAPGRPVRWGDHHLAIAREVATAFPGDQGVLSTVLLNAVSLAEGEALDIGAGIVHCYVQGTGLEVMGASDNVLRAGLTDKRVDVPELLRVVDLEPTLPQVVRPTSHDEPGARIQDYATASSSYHVQVVEPHGVWTTPGATGPRTVVVLSGRVRATGGTTSDGDVAALRPGDAVVVEHGAALTLEPAAPGVPRVAVVGLPRRRHGAAPGADPQRTAFEAAGAYAEIRKIE</sequence>
<dbReference type="EMBL" id="CP045529">
    <property type="protein sequence ID" value="QFU97474.1"/>
    <property type="molecule type" value="Genomic_DNA"/>
</dbReference>
<dbReference type="InterPro" id="IPR046457">
    <property type="entry name" value="PMI_typeI_cat"/>
</dbReference>
<dbReference type="PANTHER" id="PTHR10309">
    <property type="entry name" value="MANNOSE-6-PHOSPHATE ISOMERASE"/>
    <property type="match status" value="1"/>
</dbReference>
<keyword evidence="11" id="KW-1185">Reference proteome</keyword>
<feature type="binding site" evidence="8">
    <location>
        <position position="133"/>
    </location>
    <ligand>
        <name>Zn(2+)</name>
        <dbReference type="ChEBI" id="CHEBI:29105"/>
    </ligand>
</feature>
<dbReference type="CDD" id="cd07011">
    <property type="entry name" value="cupin_PMI_type_I_N"/>
    <property type="match status" value="1"/>
</dbReference>
<dbReference type="Pfam" id="PF20511">
    <property type="entry name" value="PMI_typeI_cat"/>
    <property type="match status" value="1"/>
</dbReference>
<comment type="catalytic activity">
    <reaction evidence="1">
        <text>D-mannose 6-phosphate = D-fructose 6-phosphate</text>
        <dbReference type="Rhea" id="RHEA:12356"/>
        <dbReference type="ChEBI" id="CHEBI:58735"/>
        <dbReference type="ChEBI" id="CHEBI:61527"/>
        <dbReference type="EC" id="5.3.1.8"/>
    </reaction>
</comment>
<dbReference type="EC" id="5.3.1.8" evidence="3"/>
<reference evidence="10 11" key="1">
    <citation type="submission" date="2019-10" db="EMBL/GenBank/DDBJ databases">
        <title>Genome sequence of Luteimicrobium xylanilyticum HY-24.</title>
        <authorList>
            <person name="Kim D.Y."/>
            <person name="Park H.-Y."/>
        </authorList>
    </citation>
    <scope>NUCLEOTIDE SEQUENCE [LARGE SCALE GENOMIC DNA]</scope>
    <source>
        <strain evidence="10 11">HY-24</strain>
    </source>
</reference>
<evidence type="ECO:0000256" key="5">
    <source>
        <dbReference type="ARBA" id="ARBA00022833"/>
    </source>
</evidence>
<keyword evidence="6 10" id="KW-0413">Isomerase</keyword>
<accession>A0A5P9Q7R5</accession>
<feature type="binding site" evidence="8">
    <location>
        <position position="98"/>
    </location>
    <ligand>
        <name>Zn(2+)</name>
        <dbReference type="ChEBI" id="CHEBI:29105"/>
    </ligand>
</feature>
<keyword evidence="4 8" id="KW-0479">Metal-binding</keyword>
<name>A0A5P9Q7R5_9MICO</name>
<dbReference type="GO" id="GO:0005829">
    <property type="term" value="C:cytosol"/>
    <property type="evidence" value="ECO:0007669"/>
    <property type="project" value="TreeGrafter"/>
</dbReference>
<gene>
    <name evidence="10" type="primary">manA</name>
    <name evidence="10" type="ORF">KDY119_00972</name>
</gene>
<dbReference type="PANTHER" id="PTHR10309:SF0">
    <property type="entry name" value="MANNOSE-6-PHOSPHATE ISOMERASE"/>
    <property type="match status" value="1"/>
</dbReference>
<protein>
    <recommendedName>
        <fullName evidence="3">mannose-6-phosphate isomerase</fullName>
        <ecNumber evidence="3">5.3.1.8</ecNumber>
    </recommendedName>
</protein>
<dbReference type="GO" id="GO:0009298">
    <property type="term" value="P:GDP-mannose biosynthetic process"/>
    <property type="evidence" value="ECO:0007669"/>
    <property type="project" value="InterPro"/>
</dbReference>
<dbReference type="Gene3D" id="1.10.441.10">
    <property type="entry name" value="Phosphomannose Isomerase, domain 2"/>
    <property type="match status" value="1"/>
</dbReference>
<dbReference type="RefSeq" id="WP_051136728.1">
    <property type="nucleotide sequence ID" value="NZ_BAABIH010000001.1"/>
</dbReference>
<organism evidence="10 11">
    <name type="scientific">Luteimicrobium xylanilyticum</name>
    <dbReference type="NCBI Taxonomy" id="1133546"/>
    <lineage>
        <taxon>Bacteria</taxon>
        <taxon>Bacillati</taxon>
        <taxon>Actinomycetota</taxon>
        <taxon>Actinomycetes</taxon>
        <taxon>Micrococcales</taxon>
        <taxon>Luteimicrobium</taxon>
    </lineage>
</organism>
<dbReference type="GO" id="GO:0004476">
    <property type="term" value="F:mannose-6-phosphate isomerase activity"/>
    <property type="evidence" value="ECO:0007669"/>
    <property type="project" value="UniProtKB-EC"/>
</dbReference>
<feature type="active site" evidence="7">
    <location>
        <position position="285"/>
    </location>
</feature>
<evidence type="ECO:0000256" key="1">
    <source>
        <dbReference type="ARBA" id="ARBA00000757"/>
    </source>
</evidence>
<dbReference type="GO" id="GO:0008270">
    <property type="term" value="F:zinc ion binding"/>
    <property type="evidence" value="ECO:0007669"/>
    <property type="project" value="InterPro"/>
</dbReference>
<evidence type="ECO:0000313" key="10">
    <source>
        <dbReference type="EMBL" id="QFU97474.1"/>
    </source>
</evidence>
<dbReference type="PIRSF" id="PIRSF001480">
    <property type="entry name" value="Mannose-6-phosphate_isomerase"/>
    <property type="match status" value="1"/>
</dbReference>
<dbReference type="GO" id="GO:0005975">
    <property type="term" value="P:carbohydrate metabolic process"/>
    <property type="evidence" value="ECO:0007669"/>
    <property type="project" value="InterPro"/>
</dbReference>
<feature type="domain" description="Phosphomannose isomerase type I catalytic" evidence="9">
    <location>
        <begin position="1"/>
        <end position="148"/>
    </location>
</feature>
<evidence type="ECO:0000256" key="7">
    <source>
        <dbReference type="PIRSR" id="PIRSR001480-1"/>
    </source>
</evidence>
<evidence type="ECO:0000259" key="9">
    <source>
        <dbReference type="Pfam" id="PF20511"/>
    </source>
</evidence>
<evidence type="ECO:0000313" key="11">
    <source>
        <dbReference type="Proteomes" id="UP000326702"/>
    </source>
</evidence>
<dbReference type="InterPro" id="IPR014710">
    <property type="entry name" value="RmlC-like_jellyroll"/>
</dbReference>
<comment type="similarity">
    <text evidence="2">Belongs to the mannose-6-phosphate isomerase type 1 family.</text>
</comment>
<dbReference type="InterPro" id="IPR016305">
    <property type="entry name" value="Mannose-6-P_Isomerase"/>
</dbReference>
<dbReference type="SUPFAM" id="SSF51182">
    <property type="entry name" value="RmlC-like cupins"/>
    <property type="match status" value="1"/>
</dbReference>
<dbReference type="Gene3D" id="2.60.120.10">
    <property type="entry name" value="Jelly Rolls"/>
    <property type="match status" value="2"/>
</dbReference>
<dbReference type="InterPro" id="IPR001250">
    <property type="entry name" value="Man6P_Isoase-1"/>
</dbReference>
<evidence type="ECO:0000256" key="4">
    <source>
        <dbReference type="ARBA" id="ARBA00022723"/>
    </source>
</evidence>
<feature type="binding site" evidence="8">
    <location>
        <position position="100"/>
    </location>
    <ligand>
        <name>Zn(2+)</name>
        <dbReference type="ChEBI" id="CHEBI:29105"/>
    </ligand>
</feature>
<dbReference type="AlphaFoldDB" id="A0A5P9Q7R5"/>
<evidence type="ECO:0000256" key="8">
    <source>
        <dbReference type="PIRSR" id="PIRSR001480-2"/>
    </source>
</evidence>
<evidence type="ECO:0000256" key="6">
    <source>
        <dbReference type="ARBA" id="ARBA00023235"/>
    </source>
</evidence>
<dbReference type="InterPro" id="IPR011051">
    <property type="entry name" value="RmlC_Cupin_sf"/>
</dbReference>
<evidence type="ECO:0000256" key="3">
    <source>
        <dbReference type="ARBA" id="ARBA00011956"/>
    </source>
</evidence>
<dbReference type="KEGG" id="lxl:KDY119_00972"/>
<comment type="cofactor">
    <cofactor evidence="8">
        <name>Zn(2+)</name>
        <dbReference type="ChEBI" id="CHEBI:29105"/>
    </cofactor>
    <text evidence="8">Binds 1 zinc ion per subunit.</text>
</comment>
<feature type="binding site" evidence="8">
    <location>
        <position position="266"/>
    </location>
    <ligand>
        <name>Zn(2+)</name>
        <dbReference type="ChEBI" id="CHEBI:29105"/>
    </ligand>
</feature>
<evidence type="ECO:0000256" key="2">
    <source>
        <dbReference type="ARBA" id="ARBA00010772"/>
    </source>
</evidence>
<dbReference type="PRINTS" id="PR00714">
    <property type="entry name" value="MAN6PISMRASE"/>
</dbReference>
<dbReference type="Proteomes" id="UP000326702">
    <property type="component" value="Chromosome"/>
</dbReference>